<protein>
    <recommendedName>
        <fullName evidence="1">YTH domain-containing family protein</fullName>
    </recommendedName>
</protein>
<dbReference type="Gramene" id="Psat06G0222000-T1">
    <property type="protein sequence ID" value="KAI5395938.1"/>
    <property type="gene ID" value="KIW84_062220"/>
</dbReference>
<dbReference type="AlphaFoldDB" id="A0A9D4W4I0"/>
<keyword evidence="1" id="KW-0694">RNA-binding</keyword>
<comment type="similarity">
    <text evidence="1">Belongs to the YTHDF family.</text>
</comment>
<evidence type="ECO:0000313" key="3">
    <source>
        <dbReference type="EMBL" id="KAI5395938.1"/>
    </source>
</evidence>
<comment type="function">
    <text evidence="1">Specifically recognizes and binds N6-methyladenosine (m6A)-containing RNAs, and regulates mRNA stability. M6A is a modification present at internal sites of mRNAs and some non-coding RNAs and plays a role in mRNA stability and processing.</text>
</comment>
<dbReference type="InterPro" id="IPR045168">
    <property type="entry name" value="YTH_prot"/>
</dbReference>
<gene>
    <name evidence="3" type="ORF">KIW84_062220</name>
</gene>
<dbReference type="PANTHER" id="PTHR12357">
    <property type="entry name" value="YTH YT521-B HOMOLOGY DOMAIN-CONTAINING"/>
    <property type="match status" value="1"/>
</dbReference>
<accession>A0A9D4W4I0</accession>
<dbReference type="PANTHER" id="PTHR12357:SF99">
    <property type="entry name" value="YTH DOMAIN-CONTAINING PROTEIN ECT2-RELATED"/>
    <property type="match status" value="1"/>
</dbReference>
<sequence>MESCFKYSMEFLEAGLLISSVMLSLCELVHRCIGSIIPRSYGLKICRAFNKAKLLVEDDHEARHTPAGTDSGPEYLVQRKRENTDGLNELNRGPRAKGGKNQKFFFAPTVLAVKGQNLPTVVDEEKEKTSNILDREQYNKADFPEEYTREMIGPVDFNKSLEYWQQDKWNGCFPLKWHIVKDVPNNVLRHIILLNNENKPVTNSRDTQEVLLDVIAAGPRETNSYDDEGEMERRGLMSLSASTVEPLQNGLLQFGFRSSCWSSLLLRLFEYVVLNRVDSLRHGCVAVSLDAWFVFGLHFPLELAYVFATFVAC</sequence>
<proteinExistence type="inferred from homology"/>
<dbReference type="Proteomes" id="UP001058974">
    <property type="component" value="Chromosome 6"/>
</dbReference>
<dbReference type="InterPro" id="IPR007275">
    <property type="entry name" value="YTH_domain"/>
</dbReference>
<dbReference type="EMBL" id="JAMSHJ010000006">
    <property type="protein sequence ID" value="KAI5395938.1"/>
    <property type="molecule type" value="Genomic_DNA"/>
</dbReference>
<comment type="caution">
    <text evidence="3">The sequence shown here is derived from an EMBL/GenBank/DDBJ whole genome shotgun (WGS) entry which is preliminary data.</text>
</comment>
<dbReference type="PROSITE" id="PS50882">
    <property type="entry name" value="YTH"/>
    <property type="match status" value="1"/>
</dbReference>
<dbReference type="GO" id="GO:0005737">
    <property type="term" value="C:cytoplasm"/>
    <property type="evidence" value="ECO:0007669"/>
    <property type="project" value="TreeGrafter"/>
</dbReference>
<feature type="domain" description="YTH" evidence="2">
    <location>
        <begin position="89"/>
        <end position="222"/>
    </location>
</feature>
<dbReference type="Gene3D" id="3.10.590.10">
    <property type="entry name" value="ph1033 like domains"/>
    <property type="match status" value="1"/>
</dbReference>
<evidence type="ECO:0000259" key="2">
    <source>
        <dbReference type="PROSITE" id="PS50882"/>
    </source>
</evidence>
<dbReference type="GO" id="GO:1990247">
    <property type="term" value="F:N6-methyladenosine-containing RNA reader activity"/>
    <property type="evidence" value="ECO:0007669"/>
    <property type="project" value="UniProtKB-UniRule"/>
</dbReference>
<dbReference type="Pfam" id="PF04146">
    <property type="entry name" value="YTH"/>
    <property type="match status" value="1"/>
</dbReference>
<reference evidence="3 4" key="1">
    <citation type="journal article" date="2022" name="Nat. Genet.">
        <title>Improved pea reference genome and pan-genome highlight genomic features and evolutionary characteristics.</title>
        <authorList>
            <person name="Yang T."/>
            <person name="Liu R."/>
            <person name="Luo Y."/>
            <person name="Hu S."/>
            <person name="Wang D."/>
            <person name="Wang C."/>
            <person name="Pandey M.K."/>
            <person name="Ge S."/>
            <person name="Xu Q."/>
            <person name="Li N."/>
            <person name="Li G."/>
            <person name="Huang Y."/>
            <person name="Saxena R.K."/>
            <person name="Ji Y."/>
            <person name="Li M."/>
            <person name="Yan X."/>
            <person name="He Y."/>
            <person name="Liu Y."/>
            <person name="Wang X."/>
            <person name="Xiang C."/>
            <person name="Varshney R.K."/>
            <person name="Ding H."/>
            <person name="Gao S."/>
            <person name="Zong X."/>
        </authorList>
    </citation>
    <scope>NUCLEOTIDE SEQUENCE [LARGE SCALE GENOMIC DNA]</scope>
    <source>
        <strain evidence="3 4">cv. Zhongwan 6</strain>
    </source>
</reference>
<keyword evidence="4" id="KW-1185">Reference proteome</keyword>
<dbReference type="CDD" id="cd21134">
    <property type="entry name" value="YTH"/>
    <property type="match status" value="1"/>
</dbReference>
<dbReference type="GO" id="GO:0061157">
    <property type="term" value="P:mRNA destabilization"/>
    <property type="evidence" value="ECO:0007669"/>
    <property type="project" value="TreeGrafter"/>
</dbReference>
<dbReference type="GO" id="GO:0003729">
    <property type="term" value="F:mRNA binding"/>
    <property type="evidence" value="ECO:0007669"/>
    <property type="project" value="UniProtKB-UniRule"/>
</dbReference>
<evidence type="ECO:0000256" key="1">
    <source>
        <dbReference type="RuleBase" id="RU369095"/>
    </source>
</evidence>
<organism evidence="3 4">
    <name type="scientific">Pisum sativum</name>
    <name type="common">Garden pea</name>
    <name type="synonym">Lathyrus oleraceus</name>
    <dbReference type="NCBI Taxonomy" id="3888"/>
    <lineage>
        <taxon>Eukaryota</taxon>
        <taxon>Viridiplantae</taxon>
        <taxon>Streptophyta</taxon>
        <taxon>Embryophyta</taxon>
        <taxon>Tracheophyta</taxon>
        <taxon>Spermatophyta</taxon>
        <taxon>Magnoliopsida</taxon>
        <taxon>eudicotyledons</taxon>
        <taxon>Gunneridae</taxon>
        <taxon>Pentapetalae</taxon>
        <taxon>rosids</taxon>
        <taxon>fabids</taxon>
        <taxon>Fabales</taxon>
        <taxon>Fabaceae</taxon>
        <taxon>Papilionoideae</taxon>
        <taxon>50 kb inversion clade</taxon>
        <taxon>NPAAA clade</taxon>
        <taxon>Hologalegina</taxon>
        <taxon>IRL clade</taxon>
        <taxon>Fabeae</taxon>
        <taxon>Lathyrus</taxon>
    </lineage>
</organism>
<name>A0A9D4W4I0_PEA</name>
<evidence type="ECO:0000313" key="4">
    <source>
        <dbReference type="Proteomes" id="UP001058974"/>
    </source>
</evidence>